<dbReference type="Proteomes" id="UP000823634">
    <property type="component" value="Unassembled WGS sequence"/>
</dbReference>
<proteinExistence type="predicted"/>
<evidence type="ECO:0000313" key="2">
    <source>
        <dbReference type="Proteomes" id="UP000823634"/>
    </source>
</evidence>
<dbReference type="EMBL" id="JADINA010000039">
    <property type="protein sequence ID" value="MBO8426871.1"/>
    <property type="molecule type" value="Genomic_DNA"/>
</dbReference>
<reference evidence="1" key="2">
    <citation type="journal article" date="2021" name="PeerJ">
        <title>Extensive microbial diversity within the chicken gut microbiome revealed by metagenomics and culture.</title>
        <authorList>
            <person name="Gilroy R."/>
            <person name="Ravi A."/>
            <person name="Getino M."/>
            <person name="Pursley I."/>
            <person name="Horton D.L."/>
            <person name="Alikhan N.F."/>
            <person name="Baker D."/>
            <person name="Gharbi K."/>
            <person name="Hall N."/>
            <person name="Watson M."/>
            <person name="Adriaenssens E.M."/>
            <person name="Foster-Nyarko E."/>
            <person name="Jarju S."/>
            <person name="Secka A."/>
            <person name="Antonio M."/>
            <person name="Oren A."/>
            <person name="Chaudhuri R.R."/>
            <person name="La Ragione R."/>
            <person name="Hildebrand F."/>
            <person name="Pallen M.J."/>
        </authorList>
    </citation>
    <scope>NUCLEOTIDE SEQUENCE</scope>
    <source>
        <strain evidence="1">17113</strain>
    </source>
</reference>
<evidence type="ECO:0008006" key="3">
    <source>
        <dbReference type="Google" id="ProtNLM"/>
    </source>
</evidence>
<gene>
    <name evidence="1" type="ORF">IAC61_06150</name>
</gene>
<evidence type="ECO:0000313" key="1">
    <source>
        <dbReference type="EMBL" id="MBO8426871.1"/>
    </source>
</evidence>
<accession>A0A9D9DHX8</accession>
<sequence length="310" mass="34571">MPACYSHDRLALEVASLHLDLDLPCFRLGSQGPDPFLYRGTLPWQGKQGAKEANECGEALHHADSYALYSSFLAECEDDTELSSYVYGLILHYCLDSTAHPYIFYRSGFELGGGLKGFTKASHGRFEALLDRRLRQLDKTRGRVWGLRIGSGALKKIDRLWAESGLIGEGAFLSSYADFCATQTFLTSCLPLKRPLLRLMGENSLGYSMSYPLFASKADEEIDCLNKSKAKWIHPSSGREDDKSYLELLSEAKFKFEAIFSRLKNGLDASAYFALDHDGDAKGHSKKAYSICFRNIPKGIERSKPWASAS</sequence>
<comment type="caution">
    <text evidence="1">The sequence shown here is derived from an EMBL/GenBank/DDBJ whole genome shotgun (WGS) entry which is preliminary data.</text>
</comment>
<dbReference type="AlphaFoldDB" id="A0A9D9DHX8"/>
<organism evidence="1 2">
    <name type="scientific">Candidatus Alloenteromonas pullistercoris</name>
    <dbReference type="NCBI Taxonomy" id="2840785"/>
    <lineage>
        <taxon>Bacteria</taxon>
        <taxon>Bacillati</taxon>
        <taxon>Bacillota</taxon>
        <taxon>Bacillota incertae sedis</taxon>
        <taxon>Candidatus Alloenteromonas</taxon>
    </lineage>
</organism>
<protein>
    <recommendedName>
        <fullName evidence="3">Phospholipase C/D domain-containing protein</fullName>
    </recommendedName>
</protein>
<reference evidence="1" key="1">
    <citation type="submission" date="2020-10" db="EMBL/GenBank/DDBJ databases">
        <authorList>
            <person name="Gilroy R."/>
        </authorList>
    </citation>
    <scope>NUCLEOTIDE SEQUENCE</scope>
    <source>
        <strain evidence="1">17113</strain>
    </source>
</reference>
<name>A0A9D9DHX8_9FIRM</name>